<keyword evidence="1 5" id="KW-0963">Cytoplasm</keyword>
<organism evidence="9 10">
    <name type="scientific">Aedoeadaptatus ivorii</name>
    <dbReference type="NCBI Taxonomy" id="54006"/>
    <lineage>
        <taxon>Bacteria</taxon>
        <taxon>Bacillati</taxon>
        <taxon>Bacillota</taxon>
        <taxon>Tissierellia</taxon>
        <taxon>Tissierellales</taxon>
        <taxon>Peptoniphilaceae</taxon>
        <taxon>Aedoeadaptatus</taxon>
    </lineage>
</organism>
<dbReference type="GO" id="GO:0003676">
    <property type="term" value="F:nucleic acid binding"/>
    <property type="evidence" value="ECO:0007669"/>
    <property type="project" value="InterPro"/>
</dbReference>
<dbReference type="OrthoDB" id="9802795at2"/>
<dbReference type="GO" id="GO:0005737">
    <property type="term" value="C:cytoplasm"/>
    <property type="evidence" value="ECO:0007669"/>
    <property type="project" value="UniProtKB-SubCell"/>
</dbReference>
<dbReference type="InterPro" id="IPR020579">
    <property type="entry name" value="Exonuc_VII_lsu_C"/>
</dbReference>
<dbReference type="EMBL" id="LR134523">
    <property type="protein sequence ID" value="VEJ35535.1"/>
    <property type="molecule type" value="Genomic_DNA"/>
</dbReference>
<dbReference type="Gene3D" id="2.40.50.1010">
    <property type="match status" value="1"/>
</dbReference>
<comment type="catalytic activity">
    <reaction evidence="5 6">
        <text>Exonucleolytic cleavage in either 5'- to 3'- or 3'- to 5'-direction to yield nucleoside 5'-phosphates.</text>
        <dbReference type="EC" id="3.1.11.6"/>
    </reaction>
</comment>
<dbReference type="InterPro" id="IPR003753">
    <property type="entry name" value="Exonuc_VII_L"/>
</dbReference>
<dbReference type="NCBIfam" id="TIGR00237">
    <property type="entry name" value="xseA"/>
    <property type="match status" value="1"/>
</dbReference>
<protein>
    <recommendedName>
        <fullName evidence="5">Exodeoxyribonuclease 7 large subunit</fullName>
        <ecNumber evidence="5">3.1.11.6</ecNumber>
    </recommendedName>
    <alternativeName>
        <fullName evidence="5">Exodeoxyribonuclease VII large subunit</fullName>
        <shortName evidence="5">Exonuclease VII large subunit</shortName>
    </alternativeName>
</protein>
<name>A0A448V149_9FIRM</name>
<dbReference type="EC" id="3.1.11.6" evidence="5"/>
<evidence type="ECO:0000256" key="3">
    <source>
        <dbReference type="ARBA" id="ARBA00022801"/>
    </source>
</evidence>
<feature type="domain" description="Exonuclease VII large subunit C-terminal" evidence="7">
    <location>
        <begin position="122"/>
        <end position="431"/>
    </location>
</feature>
<accession>A0A448V149</accession>
<evidence type="ECO:0000256" key="4">
    <source>
        <dbReference type="ARBA" id="ARBA00022839"/>
    </source>
</evidence>
<keyword evidence="2 5" id="KW-0540">Nuclease</keyword>
<dbReference type="GO" id="GO:0006308">
    <property type="term" value="P:DNA catabolic process"/>
    <property type="evidence" value="ECO:0007669"/>
    <property type="project" value="UniProtKB-UniRule"/>
</dbReference>
<dbReference type="AlphaFoldDB" id="A0A448V149"/>
<comment type="function">
    <text evidence="5">Bidirectionally degrades single-stranded DNA into large acid-insoluble oligonucleotides, which are then degraded further into small acid-soluble oligonucleotides.</text>
</comment>
<feature type="domain" description="OB-fold nucleic acid binding" evidence="8">
    <location>
        <begin position="6"/>
        <end position="99"/>
    </location>
</feature>
<dbReference type="HAMAP" id="MF_00378">
    <property type="entry name" value="Exonuc_7_L"/>
    <property type="match status" value="1"/>
</dbReference>
<reference evidence="9 10" key="1">
    <citation type="submission" date="2018-12" db="EMBL/GenBank/DDBJ databases">
        <authorList>
            <consortium name="Pathogen Informatics"/>
        </authorList>
    </citation>
    <scope>NUCLEOTIDE SEQUENCE [LARGE SCALE GENOMIC DNA]</scope>
    <source>
        <strain evidence="9 10">NCTC13079</strain>
    </source>
</reference>
<evidence type="ECO:0000256" key="1">
    <source>
        <dbReference type="ARBA" id="ARBA00022490"/>
    </source>
</evidence>
<dbReference type="Pfam" id="PF13742">
    <property type="entry name" value="tRNA_anti_2"/>
    <property type="match status" value="1"/>
</dbReference>
<dbReference type="GO" id="GO:0009318">
    <property type="term" value="C:exodeoxyribonuclease VII complex"/>
    <property type="evidence" value="ECO:0007669"/>
    <property type="project" value="UniProtKB-UniRule"/>
</dbReference>
<evidence type="ECO:0000259" key="8">
    <source>
        <dbReference type="Pfam" id="PF13742"/>
    </source>
</evidence>
<evidence type="ECO:0000313" key="10">
    <source>
        <dbReference type="Proteomes" id="UP000269544"/>
    </source>
</evidence>
<dbReference type="RefSeq" id="WP_126465327.1">
    <property type="nucleotide sequence ID" value="NZ_LR134523.1"/>
</dbReference>
<dbReference type="PANTHER" id="PTHR30008:SF0">
    <property type="entry name" value="EXODEOXYRIBONUCLEASE 7 LARGE SUBUNIT"/>
    <property type="match status" value="1"/>
</dbReference>
<dbReference type="Proteomes" id="UP000269544">
    <property type="component" value="Chromosome"/>
</dbReference>
<evidence type="ECO:0000256" key="6">
    <source>
        <dbReference type="RuleBase" id="RU004355"/>
    </source>
</evidence>
<proteinExistence type="inferred from homology"/>
<dbReference type="InterPro" id="IPR025824">
    <property type="entry name" value="OB-fold_nuc-bd_dom"/>
</dbReference>
<evidence type="ECO:0000256" key="5">
    <source>
        <dbReference type="HAMAP-Rule" id="MF_00378"/>
    </source>
</evidence>
<sequence>MKPIGVGELLEYTKKLYQSDYILRKVCVRGEVAEVTTAHSGHVYFTIKDRDARLNCVLFRDDAERLSSPLQTGFDIEVIGRLDIYAPAGRLQFLAKEIEFSGEGALYKLFLQRRDLLEREGLFDMDKKKPLPENIRTVGVVTSTAGAAQHDFLEVARKRNPAVSVLLSPTRVQGKDAGAEIAAAFLRLDQRDDVDVIVLTRGGGSMEDLFCFNDEALIRTLAQRVHPVVSAVGHEVDTTLSDFVADLRAATPTHAAELIVEDRDLILQRARAYLLRIERLAEGRIDRMRAESDALRHRLEHIVSPAAVENKKLHIARLKERMTGEVAYALGLRREGLKNLRRSLDPRRMDRYIAEERGGFSAHRKALSVALRSSCLRERKHLDLMQTRIGVLGRQRTGPRVYVGGRVADSAAQLRLGDRLTIAFRDGSVAAEITEIERNDDEL</sequence>
<evidence type="ECO:0000259" key="7">
    <source>
        <dbReference type="Pfam" id="PF02601"/>
    </source>
</evidence>
<dbReference type="Pfam" id="PF02601">
    <property type="entry name" value="Exonuc_VII_L"/>
    <property type="match status" value="1"/>
</dbReference>
<dbReference type="CDD" id="cd04489">
    <property type="entry name" value="ExoVII_LU_OBF"/>
    <property type="match status" value="1"/>
</dbReference>
<evidence type="ECO:0000313" key="9">
    <source>
        <dbReference type="EMBL" id="VEJ35535.1"/>
    </source>
</evidence>
<evidence type="ECO:0000256" key="2">
    <source>
        <dbReference type="ARBA" id="ARBA00022722"/>
    </source>
</evidence>
<dbReference type="PANTHER" id="PTHR30008">
    <property type="entry name" value="EXODEOXYRIBONUCLEASE 7 LARGE SUBUNIT"/>
    <property type="match status" value="1"/>
</dbReference>
<gene>
    <name evidence="5 9" type="primary">xseA</name>
    <name evidence="9" type="ORF">NCTC13079_00738</name>
</gene>
<comment type="subunit">
    <text evidence="5">Heterooligomer composed of large and small subunits.</text>
</comment>
<keyword evidence="10" id="KW-1185">Reference proteome</keyword>
<dbReference type="GO" id="GO:0008855">
    <property type="term" value="F:exodeoxyribonuclease VII activity"/>
    <property type="evidence" value="ECO:0007669"/>
    <property type="project" value="UniProtKB-UniRule"/>
</dbReference>
<dbReference type="KEGG" id="piv:NCTC13079_00738"/>
<keyword evidence="3 5" id="KW-0378">Hydrolase</keyword>
<keyword evidence="4 5" id="KW-0269">Exonuclease</keyword>
<comment type="similarity">
    <text evidence="5 6">Belongs to the XseA family.</text>
</comment>
<comment type="subcellular location">
    <subcellularLocation>
        <location evidence="5 6">Cytoplasm</location>
    </subcellularLocation>
</comment>